<accession>G8LTD5</accession>
<dbReference type="EMBL" id="CP003065">
    <property type="protein sequence ID" value="AEV68382.1"/>
    <property type="molecule type" value="Genomic_DNA"/>
</dbReference>
<keyword evidence="2" id="KW-1185">Reference proteome</keyword>
<dbReference type="Proteomes" id="UP000005435">
    <property type="component" value="Chromosome"/>
</dbReference>
<reference evidence="1 2" key="2">
    <citation type="journal article" date="2012" name="Stand. Genomic Sci.">
        <title>Complete Genome Sequence of Clostridium clariflavum DSM 19732.</title>
        <authorList>
            <person name="Izquierdo J.A."/>
            <person name="Goodwin L."/>
            <person name="Davenport K.W."/>
            <person name="Teshima H."/>
            <person name="Bruce D."/>
            <person name="Detter C."/>
            <person name="Tapia R."/>
            <person name="Han S."/>
            <person name="Land M."/>
            <person name="Hauser L."/>
            <person name="Jeffries C.D."/>
            <person name="Han J."/>
            <person name="Pitluck S."/>
            <person name="Nolan M."/>
            <person name="Chen A."/>
            <person name="Huntemann M."/>
            <person name="Mavromatis K."/>
            <person name="Mikhailova N."/>
            <person name="Liolios K."/>
            <person name="Woyke T."/>
            <person name="Lynd L.R."/>
        </authorList>
    </citation>
    <scope>NUCLEOTIDE SEQUENCE [LARGE SCALE GENOMIC DNA]</scope>
    <source>
        <strain evidence="2">DSM 19732 / NBRC 101661 / EBR45</strain>
    </source>
</reference>
<name>G8LTD5_ACECE</name>
<dbReference type="AlphaFoldDB" id="G8LTD5"/>
<sequence>MKHSYIFEEGNWKAEGLYFDHENNKVEVYGKTTIQHLKDEWVLDGFMELKTENPERFFNKYSIKPISDKKDYTEWTSENPALGKLIGKFMIIGDTILSSYISENGIYSGTECLYKIDETKYLNRGFAFNGENKLSSWEVTLERI</sequence>
<dbReference type="STRING" id="720554.Clocl_1773"/>
<dbReference type="HOGENOM" id="CLU_148542_0_0_9"/>
<evidence type="ECO:0000313" key="2">
    <source>
        <dbReference type="Proteomes" id="UP000005435"/>
    </source>
</evidence>
<dbReference type="OrthoDB" id="2087343at2"/>
<proteinExistence type="predicted"/>
<dbReference type="eggNOG" id="ENOG50334Y4">
    <property type="taxonomic scope" value="Bacteria"/>
</dbReference>
<evidence type="ECO:0000313" key="1">
    <source>
        <dbReference type="EMBL" id="AEV68382.1"/>
    </source>
</evidence>
<gene>
    <name evidence="1" type="ordered locus">Clocl_1773</name>
</gene>
<evidence type="ECO:0008006" key="3">
    <source>
        <dbReference type="Google" id="ProtNLM"/>
    </source>
</evidence>
<dbReference type="KEGG" id="ccl:Clocl_1773"/>
<reference evidence="2" key="1">
    <citation type="submission" date="2011-12" db="EMBL/GenBank/DDBJ databases">
        <title>Complete sequence of Clostridium clariflavum DSM 19732.</title>
        <authorList>
            <consortium name="US DOE Joint Genome Institute"/>
            <person name="Lucas S."/>
            <person name="Han J."/>
            <person name="Lapidus A."/>
            <person name="Cheng J.-F."/>
            <person name="Goodwin L."/>
            <person name="Pitluck S."/>
            <person name="Peters L."/>
            <person name="Teshima H."/>
            <person name="Detter J.C."/>
            <person name="Han C."/>
            <person name="Tapia R."/>
            <person name="Land M."/>
            <person name="Hauser L."/>
            <person name="Kyrpides N."/>
            <person name="Ivanova N."/>
            <person name="Pagani I."/>
            <person name="Kitzmiller T."/>
            <person name="Lynd L."/>
            <person name="Izquierdo J."/>
            <person name="Woyke T."/>
        </authorList>
    </citation>
    <scope>NUCLEOTIDE SEQUENCE [LARGE SCALE GENOMIC DNA]</scope>
    <source>
        <strain evidence="2">DSM 19732 / NBRC 101661 / EBR45</strain>
    </source>
</reference>
<organism evidence="1 2">
    <name type="scientific">Acetivibrio clariflavus (strain DSM 19732 / NBRC 101661 / EBR45)</name>
    <name type="common">Clostridium clariflavum</name>
    <dbReference type="NCBI Taxonomy" id="720554"/>
    <lineage>
        <taxon>Bacteria</taxon>
        <taxon>Bacillati</taxon>
        <taxon>Bacillota</taxon>
        <taxon>Clostridia</taxon>
        <taxon>Eubacteriales</taxon>
        <taxon>Oscillospiraceae</taxon>
        <taxon>Acetivibrio</taxon>
    </lineage>
</organism>
<protein>
    <recommendedName>
        <fullName evidence="3">DUF1579 domain-containing protein</fullName>
    </recommendedName>
</protein>
<dbReference type="RefSeq" id="WP_014254968.1">
    <property type="nucleotide sequence ID" value="NC_016627.1"/>
</dbReference>